<evidence type="ECO:0000313" key="2">
    <source>
        <dbReference type="Proteomes" id="UP001153636"/>
    </source>
</evidence>
<keyword evidence="2" id="KW-1185">Reference proteome</keyword>
<dbReference type="Proteomes" id="UP001153636">
    <property type="component" value="Chromosome 8"/>
</dbReference>
<dbReference type="OrthoDB" id="6773229at2759"/>
<organism evidence="1 2">
    <name type="scientific">Psylliodes chrysocephalus</name>
    <dbReference type="NCBI Taxonomy" id="3402493"/>
    <lineage>
        <taxon>Eukaryota</taxon>
        <taxon>Metazoa</taxon>
        <taxon>Ecdysozoa</taxon>
        <taxon>Arthropoda</taxon>
        <taxon>Hexapoda</taxon>
        <taxon>Insecta</taxon>
        <taxon>Pterygota</taxon>
        <taxon>Neoptera</taxon>
        <taxon>Endopterygota</taxon>
        <taxon>Coleoptera</taxon>
        <taxon>Polyphaga</taxon>
        <taxon>Cucujiformia</taxon>
        <taxon>Chrysomeloidea</taxon>
        <taxon>Chrysomelidae</taxon>
        <taxon>Galerucinae</taxon>
        <taxon>Alticini</taxon>
        <taxon>Psylliodes</taxon>
    </lineage>
</organism>
<sequence length="304" mass="34385">MTFNIRQRILISESTFNFQRFKSLNCSQDYRLILEDFKQIFPLAASPSLFHNRLDHLSECILKIGVDKAKNLTAKKEKKLYVEILEKLQGNLLATSQIISDKERKDLLLLLFPLICSHRGNVINQANKRRLSKAFYEEIRSAFARFVPREADIQETLALLRETAVKYGKTIQPIVIYTGTETNVQSDWLVIDQILYKFSSLCKAVDCTVKVYFALDACNPPPAKTVWGGGVLSKVLFNLGELIGSASQFVIEFQTRLPKVVSETHTSATPSNSTSPVLPHNFMGGDSCRDLARKDRDSHNNIVL</sequence>
<name>A0A9P0DDU4_9CUCU</name>
<protein>
    <submittedName>
        <fullName evidence="1">Uncharacterized protein</fullName>
    </submittedName>
</protein>
<dbReference type="AlphaFoldDB" id="A0A9P0DDU4"/>
<dbReference type="EMBL" id="OV651820">
    <property type="protein sequence ID" value="CAH1114933.1"/>
    <property type="molecule type" value="Genomic_DNA"/>
</dbReference>
<gene>
    <name evidence="1" type="ORF">PSYICH_LOCUS13991</name>
</gene>
<evidence type="ECO:0000313" key="1">
    <source>
        <dbReference type="EMBL" id="CAH1114933.1"/>
    </source>
</evidence>
<accession>A0A9P0DDU4</accession>
<proteinExistence type="predicted"/>
<reference evidence="1" key="1">
    <citation type="submission" date="2022-01" db="EMBL/GenBank/DDBJ databases">
        <authorList>
            <person name="King R."/>
        </authorList>
    </citation>
    <scope>NUCLEOTIDE SEQUENCE</scope>
</reference>